<evidence type="ECO:0000256" key="2">
    <source>
        <dbReference type="ARBA" id="ARBA00022737"/>
    </source>
</evidence>
<dbReference type="PANTHER" id="PTHR23055:SF171">
    <property type="entry name" value="EF-HAND DOMAIN-CONTAINING PROTEIN"/>
    <property type="match status" value="1"/>
</dbReference>
<dbReference type="SUPFAM" id="SSF47473">
    <property type="entry name" value="EF-hand"/>
    <property type="match status" value="1"/>
</dbReference>
<gene>
    <name evidence="4" type="ORF">PFISCL1PPCAC_1579</name>
</gene>
<dbReference type="PROSITE" id="PS50222">
    <property type="entry name" value="EF_HAND_2"/>
    <property type="match status" value="1"/>
</dbReference>
<dbReference type="Gene3D" id="1.10.238.10">
    <property type="entry name" value="EF-hand"/>
    <property type="match status" value="1"/>
</dbReference>
<keyword evidence="5" id="KW-1185">Reference proteome</keyword>
<dbReference type="EMBL" id="BTSY01000001">
    <property type="protein sequence ID" value="GMT10282.1"/>
    <property type="molecule type" value="Genomic_DNA"/>
</dbReference>
<dbReference type="InterPro" id="IPR028846">
    <property type="entry name" value="Recoverin"/>
</dbReference>
<dbReference type="AlphaFoldDB" id="A0AAV5USY0"/>
<organism evidence="4 5">
    <name type="scientific">Pristionchus fissidentatus</name>
    <dbReference type="NCBI Taxonomy" id="1538716"/>
    <lineage>
        <taxon>Eukaryota</taxon>
        <taxon>Metazoa</taxon>
        <taxon>Ecdysozoa</taxon>
        <taxon>Nematoda</taxon>
        <taxon>Chromadorea</taxon>
        <taxon>Rhabditida</taxon>
        <taxon>Rhabditina</taxon>
        <taxon>Diplogasteromorpha</taxon>
        <taxon>Diplogasteroidea</taxon>
        <taxon>Neodiplogasteridae</taxon>
        <taxon>Pristionchus</taxon>
    </lineage>
</organism>
<dbReference type="InterPro" id="IPR011992">
    <property type="entry name" value="EF-hand-dom_pair"/>
</dbReference>
<evidence type="ECO:0000259" key="3">
    <source>
        <dbReference type="PROSITE" id="PS50222"/>
    </source>
</evidence>
<reference evidence="4" key="1">
    <citation type="submission" date="2023-10" db="EMBL/GenBank/DDBJ databases">
        <title>Genome assembly of Pristionchus species.</title>
        <authorList>
            <person name="Yoshida K."/>
            <person name="Sommer R.J."/>
        </authorList>
    </citation>
    <scope>NUCLEOTIDE SEQUENCE</scope>
    <source>
        <strain evidence="4">RS5133</strain>
    </source>
</reference>
<dbReference type="InterPro" id="IPR002048">
    <property type="entry name" value="EF_hand_dom"/>
</dbReference>
<evidence type="ECO:0000313" key="4">
    <source>
        <dbReference type="EMBL" id="GMT10282.1"/>
    </source>
</evidence>
<feature type="domain" description="EF-hand" evidence="3">
    <location>
        <begin position="258"/>
        <end position="293"/>
    </location>
</feature>
<keyword evidence="2" id="KW-0677">Repeat</keyword>
<comment type="caution">
    <text evidence="4">The sequence shown here is derived from an EMBL/GenBank/DDBJ whole genome shotgun (WGS) entry which is preliminary data.</text>
</comment>
<name>A0AAV5USY0_9BILA</name>
<accession>A0AAV5USY0</accession>
<dbReference type="PANTHER" id="PTHR23055">
    <property type="entry name" value="CALCIUM BINDING PROTEINS"/>
    <property type="match status" value="1"/>
</dbReference>
<evidence type="ECO:0000313" key="5">
    <source>
        <dbReference type="Proteomes" id="UP001432322"/>
    </source>
</evidence>
<protein>
    <recommendedName>
        <fullName evidence="3">EF-hand domain-containing protein</fullName>
    </recommendedName>
</protein>
<sequence>SRINKRRREETNKKGRRRSNQFVCEREGKDSMYAATGKNPFVGVNNDRIRRRPSQEAFQFNRALHRFYNEPTRICSNPVLHSIFIRLYWLVRSIQFRIFYKNDELDAEDPAEKWESTLQPPSFSEIKASTRFSPRWIKYFYARFKNECPTGRMRETDFRRIICSVIESNQMTDPYITRLFCAFSSDPSDKVITFQDIVDCLSFLSEGTPEVQAEWVVRLITGRPDDHFQYPEFATFVSSVFALGDARERMKRNTEKETARQRAMTLFKELDQDNDGIATKGDLIRFFRSIHEAENCPV</sequence>
<proteinExistence type="predicted"/>
<dbReference type="GO" id="GO:0005509">
    <property type="term" value="F:calcium ion binding"/>
    <property type="evidence" value="ECO:0007669"/>
    <property type="project" value="InterPro"/>
</dbReference>
<evidence type="ECO:0000256" key="1">
    <source>
        <dbReference type="ARBA" id="ARBA00022723"/>
    </source>
</evidence>
<dbReference type="Proteomes" id="UP001432322">
    <property type="component" value="Unassembled WGS sequence"/>
</dbReference>
<feature type="non-terminal residue" evidence="4">
    <location>
        <position position="1"/>
    </location>
</feature>
<keyword evidence="1" id="KW-0479">Metal-binding</keyword>